<keyword evidence="8 13" id="KW-0378">Hydrolase</keyword>
<dbReference type="InterPro" id="IPR050273">
    <property type="entry name" value="GppA/Ppx_hydrolase"/>
</dbReference>
<dbReference type="RefSeq" id="WP_195810205.1">
    <property type="nucleotide sequence ID" value="NZ_CP064795.1"/>
</dbReference>
<dbReference type="PIRSF" id="PIRSF001267">
    <property type="entry name" value="Pyrophosphatase_GppA_Ppx"/>
    <property type="match status" value="1"/>
</dbReference>
<dbReference type="Proteomes" id="UP000595095">
    <property type="component" value="Chromosome"/>
</dbReference>
<dbReference type="Gene3D" id="3.30.420.40">
    <property type="match status" value="1"/>
</dbReference>
<reference evidence="13 14" key="1">
    <citation type="submission" date="2020-11" db="EMBL/GenBank/DDBJ databases">
        <title>Complete genome sequence for Salinimonas sp. strain G2-b.</title>
        <authorList>
            <person name="Park S.-J."/>
        </authorList>
    </citation>
    <scope>NUCLEOTIDE SEQUENCE [LARGE SCALE GENOMIC DNA]</scope>
    <source>
        <strain evidence="13 14">G2-b</strain>
    </source>
</reference>
<evidence type="ECO:0000259" key="11">
    <source>
        <dbReference type="Pfam" id="PF02541"/>
    </source>
</evidence>
<dbReference type="InterPro" id="IPR043129">
    <property type="entry name" value="ATPase_NBD"/>
</dbReference>
<evidence type="ECO:0000256" key="3">
    <source>
        <dbReference type="ARBA" id="ARBA00007125"/>
    </source>
</evidence>
<proteinExistence type="inferred from homology"/>
<dbReference type="NCBIfam" id="TIGR03706">
    <property type="entry name" value="exo_poly_only"/>
    <property type="match status" value="1"/>
</dbReference>
<dbReference type="GO" id="GO:0004309">
    <property type="term" value="F:exopolyphosphatase activity"/>
    <property type="evidence" value="ECO:0007669"/>
    <property type="project" value="UniProtKB-EC"/>
</dbReference>
<evidence type="ECO:0000313" key="13">
    <source>
        <dbReference type="EMBL" id="QPG05114.1"/>
    </source>
</evidence>
<dbReference type="FunFam" id="3.30.420.40:FF:000023">
    <property type="entry name" value="Guanosine-5'-triphosphate,3'-diphosphate pyrophosphatase"/>
    <property type="match status" value="1"/>
</dbReference>
<dbReference type="InterPro" id="IPR048950">
    <property type="entry name" value="Ppx_GppA_C"/>
</dbReference>
<dbReference type="EC" id="3.6.1.11" evidence="5"/>
<dbReference type="PANTHER" id="PTHR30005">
    <property type="entry name" value="EXOPOLYPHOSPHATASE"/>
    <property type="match status" value="1"/>
</dbReference>
<comment type="subcellular location">
    <subcellularLocation>
        <location evidence="2">Cell membrane</location>
        <topology evidence="2">Peripheral membrane protein</topology>
    </subcellularLocation>
</comment>
<evidence type="ECO:0000256" key="8">
    <source>
        <dbReference type="ARBA" id="ARBA00022801"/>
    </source>
</evidence>
<comment type="cofactor">
    <cofactor evidence="1">
        <name>Mg(2+)</name>
        <dbReference type="ChEBI" id="CHEBI:18420"/>
    </cofactor>
</comment>
<dbReference type="KEGG" id="smaa:IT774_13390"/>
<dbReference type="InterPro" id="IPR030673">
    <property type="entry name" value="PyroPPase_GppA_Ppx"/>
</dbReference>
<evidence type="ECO:0000256" key="2">
    <source>
        <dbReference type="ARBA" id="ARBA00004202"/>
    </source>
</evidence>
<sequence length="509" mass="56878">MTQQESALGSVARREITKVAALDIGSNSFHLVVARINSGSVQILHRVKQKVRMAAGLDEHNMLSDEAIARGLDTLRIVAQSLAGFAPDSVRIVATHTLRKAKNAGAFIEAARDVLPYPIEVIPGHEEARLIYSGVAHTNHTEGRRLVVDIGGGSTEFIIGDGFTPLVCSSQQMGCVSYTERFFANGELTSKAFDKAITTVGQELEVIVQRYRKLGWAQCLGTSGTIKTLFNLAQRDRSNGHAVPITLKCLKNLKKQFISAGHIDNLSMPEISDDRRHVVAGGLAILIGIFRSLKIDGLVYSPAALREGVLYQMEDELHDADIRSRTASSLATRYDIDTTQANLVLNTCRYLYDQCIKPWKLKNPDFRNMLGWAASLHEVGLQINSKAVQRHSAYILANVEMPGFTQEQQDLLASLVRFHRKKIKLHEIPAFYLYDKNSVCRLIGLLRLSVLLNIKRQEGFLPEFIAQAKKTKLMLTFPEGWLEHRPILHADLKQEQRYWKAMDMQLVIA</sequence>
<evidence type="ECO:0000256" key="7">
    <source>
        <dbReference type="ARBA" id="ARBA00022475"/>
    </source>
</evidence>
<dbReference type="Gene3D" id="3.30.420.150">
    <property type="entry name" value="Exopolyphosphatase. Domain 2"/>
    <property type="match status" value="1"/>
</dbReference>
<keyword evidence="7" id="KW-1003">Cell membrane</keyword>
<evidence type="ECO:0000313" key="14">
    <source>
        <dbReference type="Proteomes" id="UP000595095"/>
    </source>
</evidence>
<evidence type="ECO:0000256" key="1">
    <source>
        <dbReference type="ARBA" id="ARBA00001946"/>
    </source>
</evidence>
<evidence type="ECO:0000256" key="4">
    <source>
        <dbReference type="ARBA" id="ARBA00011738"/>
    </source>
</evidence>
<keyword evidence="14" id="KW-1185">Reference proteome</keyword>
<dbReference type="Gene3D" id="1.10.3210.10">
    <property type="entry name" value="Hypothetical protein af1432"/>
    <property type="match status" value="1"/>
</dbReference>
<accession>A0A7S9DWA3</accession>
<evidence type="ECO:0000256" key="9">
    <source>
        <dbReference type="ARBA" id="ARBA00023136"/>
    </source>
</evidence>
<evidence type="ECO:0000259" key="12">
    <source>
        <dbReference type="Pfam" id="PF21447"/>
    </source>
</evidence>
<evidence type="ECO:0000256" key="6">
    <source>
        <dbReference type="ARBA" id="ARBA00020416"/>
    </source>
</evidence>
<feature type="domain" description="Ppx/GppA phosphatase N-terminal" evidence="11">
    <location>
        <begin position="32"/>
        <end position="315"/>
    </location>
</feature>
<gene>
    <name evidence="13" type="primary">ppx</name>
    <name evidence="13" type="ORF">IT774_13390</name>
</gene>
<evidence type="ECO:0000256" key="5">
    <source>
        <dbReference type="ARBA" id="ARBA00012451"/>
    </source>
</evidence>
<dbReference type="SUPFAM" id="SSF53067">
    <property type="entry name" value="Actin-like ATPase domain"/>
    <property type="match status" value="2"/>
</dbReference>
<dbReference type="Pfam" id="PF21447">
    <property type="entry name" value="Ppx-GppA_III"/>
    <property type="match status" value="1"/>
</dbReference>
<comment type="catalytic activity">
    <reaction evidence="10">
        <text>[phosphate](n) + H2O = [phosphate](n-1) + phosphate + H(+)</text>
        <dbReference type="Rhea" id="RHEA:21528"/>
        <dbReference type="Rhea" id="RHEA-COMP:9859"/>
        <dbReference type="Rhea" id="RHEA-COMP:14279"/>
        <dbReference type="ChEBI" id="CHEBI:15377"/>
        <dbReference type="ChEBI" id="CHEBI:15378"/>
        <dbReference type="ChEBI" id="CHEBI:16838"/>
        <dbReference type="ChEBI" id="CHEBI:43474"/>
        <dbReference type="EC" id="3.6.1.11"/>
    </reaction>
</comment>
<evidence type="ECO:0000256" key="10">
    <source>
        <dbReference type="ARBA" id="ARBA00047607"/>
    </source>
</evidence>
<comment type="similarity">
    <text evidence="3">Belongs to the GppA/Ppx family.</text>
</comment>
<feature type="domain" description="Ppx/GppA phosphatase C-terminal" evidence="12">
    <location>
        <begin position="322"/>
        <end position="496"/>
    </location>
</feature>
<protein>
    <recommendedName>
        <fullName evidence="6">Exopolyphosphatase</fullName>
        <ecNumber evidence="5">3.6.1.11</ecNumber>
    </recommendedName>
</protein>
<dbReference type="AlphaFoldDB" id="A0A7S9DWA3"/>
<comment type="subunit">
    <text evidence="4">Homodimer.</text>
</comment>
<dbReference type="SUPFAM" id="SSF109604">
    <property type="entry name" value="HD-domain/PDEase-like"/>
    <property type="match status" value="1"/>
</dbReference>
<dbReference type="InterPro" id="IPR003695">
    <property type="entry name" value="Ppx_GppA_N"/>
</dbReference>
<dbReference type="GO" id="GO:0005886">
    <property type="term" value="C:plasma membrane"/>
    <property type="evidence" value="ECO:0007669"/>
    <property type="project" value="UniProtKB-SubCell"/>
</dbReference>
<dbReference type="EMBL" id="CP064795">
    <property type="protein sequence ID" value="QPG05114.1"/>
    <property type="molecule type" value="Genomic_DNA"/>
</dbReference>
<organism evidence="13 14">
    <name type="scientific">Salinimonas marina</name>
    <dbReference type="NCBI Taxonomy" id="2785918"/>
    <lineage>
        <taxon>Bacteria</taxon>
        <taxon>Pseudomonadati</taxon>
        <taxon>Pseudomonadota</taxon>
        <taxon>Gammaproteobacteria</taxon>
        <taxon>Alteromonadales</taxon>
        <taxon>Alteromonadaceae</taxon>
        <taxon>Alteromonas/Salinimonas group</taxon>
        <taxon>Salinimonas</taxon>
    </lineage>
</organism>
<keyword evidence="9" id="KW-0472">Membrane</keyword>
<dbReference type="PANTHER" id="PTHR30005:SF14">
    <property type="entry name" value="EXOPOLYPHOSPHATASE"/>
    <property type="match status" value="1"/>
</dbReference>
<dbReference type="FunFam" id="3.30.420.150:FF:000001">
    <property type="entry name" value="Guanosine-5'-triphosphate,3'-diphosphate pyrophosphatase"/>
    <property type="match status" value="1"/>
</dbReference>
<name>A0A7S9DWA3_9ALTE</name>
<dbReference type="Pfam" id="PF02541">
    <property type="entry name" value="Ppx-GppA"/>
    <property type="match status" value="1"/>
</dbReference>
<dbReference type="GO" id="GO:0006798">
    <property type="term" value="P:polyphosphate catabolic process"/>
    <property type="evidence" value="ECO:0007669"/>
    <property type="project" value="TreeGrafter"/>
</dbReference>
<dbReference type="InterPro" id="IPR022371">
    <property type="entry name" value="Exopolyphosphatase"/>
</dbReference>